<accession>A0AAV5ULC7</accession>
<reference evidence="1" key="1">
    <citation type="submission" date="2023-10" db="EMBL/GenBank/DDBJ databases">
        <title>Genome assembly of Pristionchus species.</title>
        <authorList>
            <person name="Yoshida K."/>
            <person name="Sommer R.J."/>
        </authorList>
    </citation>
    <scope>NUCLEOTIDE SEQUENCE</scope>
    <source>
        <strain evidence="1">RS0144</strain>
    </source>
</reference>
<organism evidence="1 2">
    <name type="scientific">Pristionchus entomophagus</name>
    <dbReference type="NCBI Taxonomy" id="358040"/>
    <lineage>
        <taxon>Eukaryota</taxon>
        <taxon>Metazoa</taxon>
        <taxon>Ecdysozoa</taxon>
        <taxon>Nematoda</taxon>
        <taxon>Chromadorea</taxon>
        <taxon>Rhabditida</taxon>
        <taxon>Rhabditina</taxon>
        <taxon>Diplogasteromorpha</taxon>
        <taxon>Diplogasteroidea</taxon>
        <taxon>Neodiplogasteridae</taxon>
        <taxon>Pristionchus</taxon>
    </lineage>
</organism>
<keyword evidence="2" id="KW-1185">Reference proteome</keyword>
<dbReference type="Proteomes" id="UP001432027">
    <property type="component" value="Unassembled WGS sequence"/>
</dbReference>
<feature type="non-terminal residue" evidence="1">
    <location>
        <position position="1"/>
    </location>
</feature>
<protein>
    <submittedName>
        <fullName evidence="1">Uncharacterized protein</fullName>
    </submittedName>
</protein>
<name>A0AAV5ULC7_9BILA</name>
<evidence type="ECO:0000313" key="2">
    <source>
        <dbReference type="Proteomes" id="UP001432027"/>
    </source>
</evidence>
<sequence length="73" mass="8545">LDIGKPLTDDQVMPTPLLMVIGETMDDTKRRWLHKWIRAEMICHHILCTFSVLIGRNIPLLIMNLAMDLYNLR</sequence>
<evidence type="ECO:0000313" key="1">
    <source>
        <dbReference type="EMBL" id="GMT07807.1"/>
    </source>
</evidence>
<proteinExistence type="predicted"/>
<comment type="caution">
    <text evidence="1">The sequence shown here is derived from an EMBL/GenBank/DDBJ whole genome shotgun (WGS) entry which is preliminary data.</text>
</comment>
<dbReference type="EMBL" id="BTSX01000006">
    <property type="protein sequence ID" value="GMT07807.1"/>
    <property type="molecule type" value="Genomic_DNA"/>
</dbReference>
<dbReference type="AlphaFoldDB" id="A0AAV5ULC7"/>
<gene>
    <name evidence="1" type="ORF">PENTCL1PPCAC_29981</name>
</gene>